<keyword evidence="9" id="KW-0119">Carbohydrate metabolism</keyword>
<keyword evidence="9" id="KW-0735">Signal-anchor</keyword>
<dbReference type="EMBL" id="CAWYQH010000097">
    <property type="protein sequence ID" value="CAK8684420.1"/>
    <property type="molecule type" value="Genomic_DNA"/>
</dbReference>
<keyword evidence="6 9" id="KW-0333">Golgi apparatus</keyword>
<comment type="similarity">
    <text evidence="2 9">Belongs to the sulfotransferase 2 family.</text>
</comment>
<protein>
    <recommendedName>
        <fullName evidence="9">Carbohydrate sulfotransferase</fullName>
        <ecNumber evidence="9">2.8.2.-</ecNumber>
    </recommendedName>
</protein>
<keyword evidence="11" id="KW-1185">Reference proteome</keyword>
<accession>A0ABP0G2R0</accession>
<evidence type="ECO:0000256" key="2">
    <source>
        <dbReference type="ARBA" id="ARBA00006339"/>
    </source>
</evidence>
<dbReference type="Proteomes" id="UP001642483">
    <property type="component" value="Unassembled WGS sequence"/>
</dbReference>
<evidence type="ECO:0000256" key="3">
    <source>
        <dbReference type="ARBA" id="ARBA00022679"/>
    </source>
</evidence>
<organism evidence="10 11">
    <name type="scientific">Clavelina lepadiformis</name>
    <name type="common">Light-bulb sea squirt</name>
    <name type="synonym">Ascidia lepadiformis</name>
    <dbReference type="NCBI Taxonomy" id="159417"/>
    <lineage>
        <taxon>Eukaryota</taxon>
        <taxon>Metazoa</taxon>
        <taxon>Chordata</taxon>
        <taxon>Tunicata</taxon>
        <taxon>Ascidiacea</taxon>
        <taxon>Aplousobranchia</taxon>
        <taxon>Clavelinidae</taxon>
        <taxon>Clavelina</taxon>
    </lineage>
</organism>
<sequence>MKLHRPRQKYPTRLFVALFALFLVWSLSIVSYSRHFGKLMVNPQTTASSKRHETIFIDEKAPETSHKKISSLISSGPHAPEKREVEAGEKFLQSLFNVKTGRGEPSTLTEKGIDLFANHRPDRPELWKESPQQLVRRKELRERCSAEELNPLLDLSRMVYDDKHKVVMCEVPKTGCTTMKGVLLYLQRNVDKANIDKLPESRFHLQNMGTLNR</sequence>
<dbReference type="EC" id="2.8.2.-" evidence="9"/>
<comment type="caution">
    <text evidence="10">The sequence shown here is derived from an EMBL/GenBank/DDBJ whole genome shotgun (WGS) entry which is preliminary data.</text>
</comment>
<evidence type="ECO:0000256" key="9">
    <source>
        <dbReference type="RuleBase" id="RU364020"/>
    </source>
</evidence>
<keyword evidence="4" id="KW-0812">Transmembrane</keyword>
<keyword evidence="5" id="KW-1133">Transmembrane helix</keyword>
<dbReference type="InterPro" id="IPR005331">
    <property type="entry name" value="Sulfotransferase"/>
</dbReference>
<comment type="subcellular location">
    <subcellularLocation>
        <location evidence="1 9">Golgi apparatus membrane</location>
        <topology evidence="1 9">Single-pass type II membrane protein</topology>
    </subcellularLocation>
</comment>
<evidence type="ECO:0000256" key="7">
    <source>
        <dbReference type="ARBA" id="ARBA00023136"/>
    </source>
</evidence>
<name>A0ABP0G2R0_CLALP</name>
<dbReference type="Pfam" id="PF03567">
    <property type="entry name" value="Sulfotransfer_2"/>
    <property type="match status" value="1"/>
</dbReference>
<evidence type="ECO:0000256" key="6">
    <source>
        <dbReference type="ARBA" id="ARBA00023034"/>
    </source>
</evidence>
<evidence type="ECO:0000256" key="1">
    <source>
        <dbReference type="ARBA" id="ARBA00004323"/>
    </source>
</evidence>
<evidence type="ECO:0000313" key="10">
    <source>
        <dbReference type="EMBL" id="CAK8684420.1"/>
    </source>
</evidence>
<dbReference type="PANTHER" id="PTHR12137">
    <property type="entry name" value="CARBOHYDRATE SULFOTRANSFERASE"/>
    <property type="match status" value="1"/>
</dbReference>
<reference evidence="10 11" key="1">
    <citation type="submission" date="2024-02" db="EMBL/GenBank/DDBJ databases">
        <authorList>
            <person name="Daric V."/>
            <person name="Darras S."/>
        </authorList>
    </citation>
    <scope>NUCLEOTIDE SEQUENCE [LARGE SCALE GENOMIC DNA]</scope>
</reference>
<gene>
    <name evidence="10" type="ORF">CVLEPA_LOCUS15406</name>
</gene>
<keyword evidence="8 9" id="KW-0325">Glycoprotein</keyword>
<evidence type="ECO:0000256" key="4">
    <source>
        <dbReference type="ARBA" id="ARBA00022692"/>
    </source>
</evidence>
<dbReference type="InterPro" id="IPR018011">
    <property type="entry name" value="Carb_sulfotrans_8-10"/>
</dbReference>
<evidence type="ECO:0000256" key="5">
    <source>
        <dbReference type="ARBA" id="ARBA00022989"/>
    </source>
</evidence>
<dbReference type="PANTHER" id="PTHR12137:SF54">
    <property type="entry name" value="CARBOHYDRATE SULFOTRANSFERASE"/>
    <property type="match status" value="1"/>
</dbReference>
<evidence type="ECO:0000256" key="8">
    <source>
        <dbReference type="ARBA" id="ARBA00023180"/>
    </source>
</evidence>
<keyword evidence="3 9" id="KW-0808">Transferase</keyword>
<evidence type="ECO:0000313" key="11">
    <source>
        <dbReference type="Proteomes" id="UP001642483"/>
    </source>
</evidence>
<keyword evidence="7" id="KW-0472">Membrane</keyword>
<proteinExistence type="inferred from homology"/>